<gene>
    <name evidence="3" type="ORF">TO73_1402</name>
</gene>
<dbReference type="PANTHER" id="PTHR30336:SF20">
    <property type="entry name" value="DUF218 DOMAIN-CONTAINING PROTEIN"/>
    <property type="match status" value="1"/>
</dbReference>
<feature type="region of interest" description="Disordered" evidence="1">
    <location>
        <begin position="187"/>
        <end position="211"/>
    </location>
</feature>
<keyword evidence="4" id="KW-1185">Reference proteome</keyword>
<organism evidence="3 4">
    <name type="scientific">Thermus aquaticus (strain ATCC BAA-2747 / Y51MC23)</name>
    <dbReference type="NCBI Taxonomy" id="498848"/>
    <lineage>
        <taxon>Bacteria</taxon>
        <taxon>Thermotogati</taxon>
        <taxon>Deinococcota</taxon>
        <taxon>Deinococci</taxon>
        <taxon>Thermales</taxon>
        <taxon>Thermaceae</taxon>
        <taxon>Thermus</taxon>
    </lineage>
</organism>
<sequence length="211" mass="22827">MEGVRGFVALLFLLSPVLAAEYAWIVVLGAAQYGGRPSPALERRLLAALALYQKGLAPRIAVAGGKAAGDTLSEGEAGCRYLMARGVPQEALLCETRSQSTYQNLLFLRPHLEGRILLVTDAPHLPRALFLARLLGLKAEGYPVPGRYPPQYWLRESLYRLWLYLGLRPLAQERPLGKLLSQATFLQAAPRSPDSPAKGPGTGSRTGPSPA</sequence>
<name>A0ABM5VMN5_THEA5</name>
<accession>A0ABM5VMN5</accession>
<dbReference type="EMBL" id="CP010822">
    <property type="protein sequence ID" value="ALJ91245.1"/>
    <property type="molecule type" value="Genomic_DNA"/>
</dbReference>
<dbReference type="InterPro" id="IPR051599">
    <property type="entry name" value="Cell_Envelope_Assoc"/>
</dbReference>
<evidence type="ECO:0000313" key="4">
    <source>
        <dbReference type="Proteomes" id="UP000058660"/>
    </source>
</evidence>
<dbReference type="Gene3D" id="3.40.50.620">
    <property type="entry name" value="HUPs"/>
    <property type="match status" value="1"/>
</dbReference>
<evidence type="ECO:0000259" key="2">
    <source>
        <dbReference type="Pfam" id="PF02698"/>
    </source>
</evidence>
<dbReference type="InterPro" id="IPR014729">
    <property type="entry name" value="Rossmann-like_a/b/a_fold"/>
</dbReference>
<dbReference type="Pfam" id="PF02698">
    <property type="entry name" value="DUF218"/>
    <property type="match status" value="1"/>
</dbReference>
<proteinExistence type="predicted"/>
<protein>
    <recommendedName>
        <fullName evidence="2">DUF218 domain-containing protein</fullName>
    </recommendedName>
</protein>
<dbReference type="Proteomes" id="UP000058660">
    <property type="component" value="Chromosome"/>
</dbReference>
<dbReference type="PANTHER" id="PTHR30336">
    <property type="entry name" value="INNER MEMBRANE PROTEIN, PROBABLE PERMEASE"/>
    <property type="match status" value="1"/>
</dbReference>
<reference evidence="4" key="1">
    <citation type="journal article" date="2015" name="PLoS ONE">
        <title>Complete Genome Sequence of Thermus aquaticus Y51MC23.</title>
        <authorList>
            <person name="Brumm P.J."/>
            <person name="Monsma S."/>
            <person name="Keough B."/>
            <person name="Jasinovica S."/>
            <person name="Ferguson E."/>
            <person name="Schoenfeld T."/>
            <person name="Lodes M."/>
            <person name="Mead D.A."/>
        </authorList>
    </citation>
    <scope>NUCLEOTIDE SEQUENCE [LARGE SCALE GENOMIC DNA]</scope>
    <source>
        <strain evidence="4">BAA-2747 / Y51MC23</strain>
    </source>
</reference>
<dbReference type="CDD" id="cd06259">
    <property type="entry name" value="YdcF-like"/>
    <property type="match status" value="1"/>
</dbReference>
<dbReference type="RefSeq" id="WP_003045852.1">
    <property type="nucleotide sequence ID" value="NZ_CP010822.1"/>
</dbReference>
<evidence type="ECO:0000313" key="3">
    <source>
        <dbReference type="EMBL" id="ALJ91245.1"/>
    </source>
</evidence>
<evidence type="ECO:0000256" key="1">
    <source>
        <dbReference type="SAM" id="MobiDB-lite"/>
    </source>
</evidence>
<dbReference type="InterPro" id="IPR003848">
    <property type="entry name" value="DUF218"/>
</dbReference>
<feature type="domain" description="DUF218" evidence="2">
    <location>
        <begin position="24"/>
        <end position="152"/>
    </location>
</feature>